<dbReference type="AlphaFoldDB" id="A0AAE9Y3Z9"/>
<evidence type="ECO:0000313" key="6">
    <source>
        <dbReference type="Proteomes" id="UP001216390"/>
    </source>
</evidence>
<evidence type="ECO:0000259" key="4">
    <source>
        <dbReference type="PROSITE" id="PS51000"/>
    </source>
</evidence>
<dbReference type="Proteomes" id="UP001216390">
    <property type="component" value="Chromosome"/>
</dbReference>
<dbReference type="GO" id="GO:0003677">
    <property type="term" value="F:DNA binding"/>
    <property type="evidence" value="ECO:0007669"/>
    <property type="project" value="UniProtKB-KW"/>
</dbReference>
<keyword evidence="6" id="KW-1185">Reference proteome</keyword>
<dbReference type="InterPro" id="IPR013196">
    <property type="entry name" value="HTH_11"/>
</dbReference>
<reference evidence="5" key="1">
    <citation type="submission" date="2023-01" db="EMBL/GenBank/DDBJ databases">
        <title>The diversity of Class Acidimicrobiia in South China Sea sediment environments and the proposal of Iamia marina sp. nov., a novel species of the genus Iamia.</title>
        <authorList>
            <person name="He Y."/>
            <person name="Tian X."/>
        </authorList>
    </citation>
    <scope>NUCLEOTIDE SEQUENCE</scope>
    <source>
        <strain evidence="5">DSM 19957</strain>
    </source>
</reference>
<dbReference type="InterPro" id="IPR001034">
    <property type="entry name" value="DeoR_HTH"/>
</dbReference>
<dbReference type="InterPro" id="IPR036390">
    <property type="entry name" value="WH_DNA-bd_sf"/>
</dbReference>
<dbReference type="PANTHER" id="PTHR34580:SF3">
    <property type="entry name" value="PROTEIN PAFB"/>
    <property type="match status" value="1"/>
</dbReference>
<dbReference type="Pfam" id="PF13280">
    <property type="entry name" value="WYL"/>
    <property type="match status" value="1"/>
</dbReference>
<feature type="domain" description="HTH deoR-type" evidence="4">
    <location>
        <begin position="4"/>
        <end position="63"/>
    </location>
</feature>
<sequence length="323" mass="34740">MASPSARLLRLLALLQARPSWTAPELAERMEVTDRTVRRDVARLRELGYPVDAEVGPHGGYRLGRGGSLPPLLLGDDEAVAVALGLRLAADGSVSGIDDATVSALAKLEQVLPAPLVARVRTVHEATVELQGRPPDLVPADRLVALAQACRQGERLRLAYRDREGRETERLVDPHRLVRTGPRWYLVARDVARDEWRTLRVDRVVEVRATRRPVEITDPPDPVELVARGTGVDPYPVRARLRLGVGPEEAARLVPRTVGVLAADGPDATVVEVGAGSVAGLAAWVAGLGVAVEVRDPPELRAAVAAHGRRLAAANDGDLSPRR</sequence>
<dbReference type="PIRSF" id="PIRSF016838">
    <property type="entry name" value="PafC"/>
    <property type="match status" value="1"/>
</dbReference>
<dbReference type="Pfam" id="PF08279">
    <property type="entry name" value="HTH_11"/>
    <property type="match status" value="1"/>
</dbReference>
<dbReference type="Gene3D" id="1.10.10.10">
    <property type="entry name" value="Winged helix-like DNA-binding domain superfamily/Winged helix DNA-binding domain"/>
    <property type="match status" value="1"/>
</dbReference>
<keyword evidence="2" id="KW-0238">DNA-binding</keyword>
<dbReference type="InterPro" id="IPR036388">
    <property type="entry name" value="WH-like_DNA-bd_sf"/>
</dbReference>
<dbReference type="SUPFAM" id="SSF46785">
    <property type="entry name" value="Winged helix' DNA-binding domain"/>
    <property type="match status" value="1"/>
</dbReference>
<proteinExistence type="predicted"/>
<keyword evidence="3" id="KW-0804">Transcription</keyword>
<dbReference type="Pfam" id="PF25583">
    <property type="entry name" value="WCX"/>
    <property type="match status" value="1"/>
</dbReference>
<dbReference type="PANTHER" id="PTHR34580">
    <property type="match status" value="1"/>
</dbReference>
<dbReference type="PROSITE" id="PS51000">
    <property type="entry name" value="HTH_DEOR_2"/>
    <property type="match status" value="1"/>
</dbReference>
<dbReference type="GO" id="GO:0003700">
    <property type="term" value="F:DNA-binding transcription factor activity"/>
    <property type="evidence" value="ECO:0007669"/>
    <property type="project" value="InterPro"/>
</dbReference>
<dbReference type="InterPro" id="IPR028349">
    <property type="entry name" value="PafC-like"/>
</dbReference>
<dbReference type="InterPro" id="IPR051534">
    <property type="entry name" value="CBASS_pafABC_assoc_protein"/>
</dbReference>
<evidence type="ECO:0000256" key="3">
    <source>
        <dbReference type="ARBA" id="ARBA00023163"/>
    </source>
</evidence>
<accession>A0AAE9Y3Z9</accession>
<dbReference type="EMBL" id="CP116942">
    <property type="protein sequence ID" value="WCO65719.1"/>
    <property type="molecule type" value="Genomic_DNA"/>
</dbReference>
<keyword evidence="1" id="KW-0805">Transcription regulation</keyword>
<dbReference type="PROSITE" id="PS00894">
    <property type="entry name" value="HTH_DEOR_1"/>
    <property type="match status" value="1"/>
</dbReference>
<evidence type="ECO:0000256" key="2">
    <source>
        <dbReference type="ARBA" id="ARBA00023125"/>
    </source>
</evidence>
<dbReference type="KEGG" id="ima:PO878_14540"/>
<organism evidence="5 6">
    <name type="scientific">Iamia majanohamensis</name>
    <dbReference type="NCBI Taxonomy" id="467976"/>
    <lineage>
        <taxon>Bacteria</taxon>
        <taxon>Bacillati</taxon>
        <taxon>Actinomycetota</taxon>
        <taxon>Acidimicrobiia</taxon>
        <taxon>Acidimicrobiales</taxon>
        <taxon>Iamiaceae</taxon>
        <taxon>Iamia</taxon>
    </lineage>
</organism>
<dbReference type="InterPro" id="IPR026881">
    <property type="entry name" value="WYL_dom"/>
</dbReference>
<dbReference type="InterPro" id="IPR057727">
    <property type="entry name" value="WCX_dom"/>
</dbReference>
<protein>
    <submittedName>
        <fullName evidence="5">YafY family protein</fullName>
    </submittedName>
</protein>
<dbReference type="PROSITE" id="PS52050">
    <property type="entry name" value="WYL"/>
    <property type="match status" value="1"/>
</dbReference>
<evidence type="ECO:0000313" key="5">
    <source>
        <dbReference type="EMBL" id="WCO65719.1"/>
    </source>
</evidence>
<name>A0AAE9Y3Z9_9ACTN</name>
<evidence type="ECO:0000256" key="1">
    <source>
        <dbReference type="ARBA" id="ARBA00023015"/>
    </source>
</evidence>
<dbReference type="InterPro" id="IPR018356">
    <property type="entry name" value="Tscrpt_reg_HTH_DeoR_CS"/>
</dbReference>
<dbReference type="RefSeq" id="WP_272735246.1">
    <property type="nucleotide sequence ID" value="NZ_CP116942.1"/>
</dbReference>
<gene>
    <name evidence="5" type="ORF">PO878_14540</name>
</gene>